<organism evidence="2 3">
    <name type="scientific">Veillonella rodentium</name>
    <dbReference type="NCBI Taxonomy" id="248315"/>
    <lineage>
        <taxon>Bacteria</taxon>
        <taxon>Bacillati</taxon>
        <taxon>Bacillota</taxon>
        <taxon>Negativicutes</taxon>
        <taxon>Veillonellales</taxon>
        <taxon>Veillonellaceae</taxon>
        <taxon>Veillonella</taxon>
    </lineage>
</organism>
<dbReference type="EMBL" id="LT906470">
    <property type="protein sequence ID" value="SNV68914.1"/>
    <property type="molecule type" value="Genomic_DNA"/>
</dbReference>
<keyword evidence="1" id="KW-1133">Transmembrane helix</keyword>
<reference evidence="2 3" key="1">
    <citation type="submission" date="2017-06" db="EMBL/GenBank/DDBJ databases">
        <authorList>
            <consortium name="Pathogen Informatics"/>
        </authorList>
    </citation>
    <scope>NUCLEOTIDE SEQUENCE [LARGE SCALE GENOMIC DNA]</scope>
    <source>
        <strain evidence="2 3">NCTC12018</strain>
    </source>
</reference>
<dbReference type="KEGG" id="vrm:44547418_01239"/>
<keyword evidence="1" id="KW-0812">Transmembrane</keyword>
<dbReference type="Proteomes" id="UP000214973">
    <property type="component" value="Chromosome 1"/>
</dbReference>
<feature type="transmembrane region" description="Helical" evidence="1">
    <location>
        <begin position="149"/>
        <end position="168"/>
    </location>
</feature>
<feature type="transmembrane region" description="Helical" evidence="1">
    <location>
        <begin position="12"/>
        <end position="30"/>
    </location>
</feature>
<sequence>MNVIDCIDYVSYIYYIFILILFYKFIYNAYYKCQYEKISNIGNKKFLYIISCWLEEILILAFIIPGALLITIELWANINVTYPILNNNHKDLLIASLTVFSITTAISLICINFEKNVFSKFIFESDLPMNHNQQLVKNMLFKIKLFSSGYKHLWISTILIAYTLWILLCLSDNTLNNGQIHYFIWWKLIIVNGVSFMKTLIEFSFLSSKF</sequence>
<feature type="transmembrane region" description="Helical" evidence="1">
    <location>
        <begin position="46"/>
        <end position="72"/>
    </location>
</feature>
<evidence type="ECO:0000313" key="3">
    <source>
        <dbReference type="Proteomes" id="UP000214973"/>
    </source>
</evidence>
<accession>A0A239ZE40</accession>
<dbReference type="RefSeq" id="WP_095066172.1">
    <property type="nucleotide sequence ID" value="NZ_LT906470.1"/>
</dbReference>
<feature type="transmembrane region" description="Helical" evidence="1">
    <location>
        <begin position="92"/>
        <end position="113"/>
    </location>
</feature>
<name>A0A239ZE40_9FIRM</name>
<dbReference type="AlphaFoldDB" id="A0A239ZE40"/>
<feature type="transmembrane region" description="Helical" evidence="1">
    <location>
        <begin position="180"/>
        <end position="201"/>
    </location>
</feature>
<gene>
    <name evidence="2" type="ORF">SAMEA44547418_01239</name>
</gene>
<keyword evidence="3" id="KW-1185">Reference proteome</keyword>
<evidence type="ECO:0000313" key="2">
    <source>
        <dbReference type="EMBL" id="SNV68914.1"/>
    </source>
</evidence>
<proteinExistence type="predicted"/>
<protein>
    <submittedName>
        <fullName evidence="2">Uncharacterized protein</fullName>
    </submittedName>
</protein>
<evidence type="ECO:0000256" key="1">
    <source>
        <dbReference type="SAM" id="Phobius"/>
    </source>
</evidence>
<keyword evidence="1" id="KW-0472">Membrane</keyword>